<dbReference type="InterPro" id="IPR013249">
    <property type="entry name" value="RNA_pol_sigma70_r4_t2"/>
</dbReference>
<keyword evidence="9" id="KW-1185">Reference proteome</keyword>
<evidence type="ECO:0000256" key="2">
    <source>
        <dbReference type="ARBA" id="ARBA00023015"/>
    </source>
</evidence>
<comment type="caution">
    <text evidence="8">The sequence shown here is derived from an EMBL/GenBank/DDBJ whole genome shotgun (WGS) entry which is preliminary data.</text>
</comment>
<sequence>MDLNAVPLSLDEFHRFKLGDEKVFKKIFDFYRPLMYHKVRRVCTSDLDVEEITQEIFVQLFLKRNSIPCTEAIFPFLFLVAKRMAITLFRKELSRQKYQVSHLAEWDELSDELERKIAHKDLDKILQTIVSRLPPQQQIVFNKSKIDEMSYAEISEEIGISKNTVRNHLVAACQFVRLKLDSLLLIFFLIKNIF</sequence>
<dbReference type="Pfam" id="PF04542">
    <property type="entry name" value="Sigma70_r2"/>
    <property type="match status" value="1"/>
</dbReference>
<evidence type="ECO:0000313" key="8">
    <source>
        <dbReference type="EMBL" id="PUV26369.1"/>
    </source>
</evidence>
<reference evidence="8 9" key="1">
    <citation type="submission" date="2018-04" db="EMBL/GenBank/DDBJ databases">
        <title>Sphingobacterium sp. M46 Genome.</title>
        <authorList>
            <person name="Cheng J."/>
            <person name="Li Y."/>
        </authorList>
    </citation>
    <scope>NUCLEOTIDE SEQUENCE [LARGE SCALE GENOMIC DNA]</scope>
    <source>
        <strain evidence="8 9">M46</strain>
    </source>
</reference>
<dbReference type="Gene3D" id="1.10.1740.10">
    <property type="match status" value="1"/>
</dbReference>
<evidence type="ECO:0000313" key="9">
    <source>
        <dbReference type="Proteomes" id="UP000250831"/>
    </source>
</evidence>
<evidence type="ECO:0000259" key="6">
    <source>
        <dbReference type="Pfam" id="PF04542"/>
    </source>
</evidence>
<dbReference type="NCBIfam" id="TIGR02937">
    <property type="entry name" value="sigma70-ECF"/>
    <property type="match status" value="1"/>
</dbReference>
<keyword evidence="4" id="KW-0238">DNA-binding</keyword>
<evidence type="ECO:0008006" key="10">
    <source>
        <dbReference type="Google" id="ProtNLM"/>
    </source>
</evidence>
<dbReference type="OrthoDB" id="659577at2"/>
<dbReference type="InterPro" id="IPR014284">
    <property type="entry name" value="RNA_pol_sigma-70_dom"/>
</dbReference>
<dbReference type="InterPro" id="IPR013324">
    <property type="entry name" value="RNA_pol_sigma_r3/r4-like"/>
</dbReference>
<evidence type="ECO:0000256" key="3">
    <source>
        <dbReference type="ARBA" id="ARBA00023082"/>
    </source>
</evidence>
<feature type="domain" description="RNA polymerase sigma-70 region 2" evidence="6">
    <location>
        <begin position="31"/>
        <end position="92"/>
    </location>
</feature>
<keyword evidence="2" id="KW-0805">Transcription regulation</keyword>
<comment type="similarity">
    <text evidence="1">Belongs to the sigma-70 factor family. ECF subfamily.</text>
</comment>
<dbReference type="InterPro" id="IPR007627">
    <property type="entry name" value="RNA_pol_sigma70_r2"/>
</dbReference>
<dbReference type="GO" id="GO:0003677">
    <property type="term" value="F:DNA binding"/>
    <property type="evidence" value="ECO:0007669"/>
    <property type="project" value="UniProtKB-KW"/>
</dbReference>
<evidence type="ECO:0000256" key="1">
    <source>
        <dbReference type="ARBA" id="ARBA00010641"/>
    </source>
</evidence>
<dbReference type="AlphaFoldDB" id="A0A363NZZ0"/>
<dbReference type="EMBL" id="QCXX01000001">
    <property type="protein sequence ID" value="PUV26369.1"/>
    <property type="molecule type" value="Genomic_DNA"/>
</dbReference>
<evidence type="ECO:0000256" key="5">
    <source>
        <dbReference type="ARBA" id="ARBA00023163"/>
    </source>
</evidence>
<name>A0A363NZZ0_9SPHI</name>
<keyword evidence="3" id="KW-0731">Sigma factor</keyword>
<protein>
    <recommendedName>
        <fullName evidence="10">RNA polymerase sigma-70 factor</fullName>
    </recommendedName>
</protein>
<accession>A0A363NZZ0</accession>
<feature type="domain" description="RNA polymerase sigma factor 70 region 4 type 2" evidence="7">
    <location>
        <begin position="125"/>
        <end position="174"/>
    </location>
</feature>
<gene>
    <name evidence="8" type="ORF">DCO56_05320</name>
</gene>
<dbReference type="GO" id="GO:0016987">
    <property type="term" value="F:sigma factor activity"/>
    <property type="evidence" value="ECO:0007669"/>
    <property type="project" value="UniProtKB-KW"/>
</dbReference>
<keyword evidence="5" id="KW-0804">Transcription</keyword>
<dbReference type="Proteomes" id="UP000250831">
    <property type="component" value="Unassembled WGS sequence"/>
</dbReference>
<evidence type="ECO:0000259" key="7">
    <source>
        <dbReference type="Pfam" id="PF08281"/>
    </source>
</evidence>
<proteinExistence type="inferred from homology"/>
<dbReference type="Pfam" id="PF08281">
    <property type="entry name" value="Sigma70_r4_2"/>
    <property type="match status" value="1"/>
</dbReference>
<dbReference type="PANTHER" id="PTHR43133">
    <property type="entry name" value="RNA POLYMERASE ECF-TYPE SIGMA FACTO"/>
    <property type="match status" value="1"/>
</dbReference>
<dbReference type="Gene3D" id="1.10.10.10">
    <property type="entry name" value="Winged helix-like DNA-binding domain superfamily/Winged helix DNA-binding domain"/>
    <property type="match status" value="1"/>
</dbReference>
<dbReference type="InterPro" id="IPR039425">
    <property type="entry name" value="RNA_pol_sigma-70-like"/>
</dbReference>
<dbReference type="GO" id="GO:0006352">
    <property type="term" value="P:DNA-templated transcription initiation"/>
    <property type="evidence" value="ECO:0007669"/>
    <property type="project" value="InterPro"/>
</dbReference>
<dbReference type="InterPro" id="IPR036388">
    <property type="entry name" value="WH-like_DNA-bd_sf"/>
</dbReference>
<evidence type="ECO:0000256" key="4">
    <source>
        <dbReference type="ARBA" id="ARBA00023125"/>
    </source>
</evidence>
<dbReference type="RefSeq" id="WP_108632659.1">
    <property type="nucleotide sequence ID" value="NZ_QCXX01000001.1"/>
</dbReference>
<organism evidence="8 9">
    <name type="scientific">Sphingobacterium athyrii</name>
    <dbReference type="NCBI Taxonomy" id="2152717"/>
    <lineage>
        <taxon>Bacteria</taxon>
        <taxon>Pseudomonadati</taxon>
        <taxon>Bacteroidota</taxon>
        <taxon>Sphingobacteriia</taxon>
        <taxon>Sphingobacteriales</taxon>
        <taxon>Sphingobacteriaceae</taxon>
        <taxon>Sphingobacterium</taxon>
    </lineage>
</organism>
<dbReference type="PANTHER" id="PTHR43133:SF8">
    <property type="entry name" value="RNA POLYMERASE SIGMA FACTOR HI_1459-RELATED"/>
    <property type="match status" value="1"/>
</dbReference>
<dbReference type="InterPro" id="IPR013325">
    <property type="entry name" value="RNA_pol_sigma_r2"/>
</dbReference>
<dbReference type="SUPFAM" id="SSF88946">
    <property type="entry name" value="Sigma2 domain of RNA polymerase sigma factors"/>
    <property type="match status" value="1"/>
</dbReference>
<dbReference type="SUPFAM" id="SSF88659">
    <property type="entry name" value="Sigma3 and sigma4 domains of RNA polymerase sigma factors"/>
    <property type="match status" value="1"/>
</dbReference>